<accession>A0A3G5A8W7</accession>
<dbReference type="EMBL" id="MK072385">
    <property type="protein sequence ID" value="AYV82934.1"/>
    <property type="molecule type" value="Genomic_DNA"/>
</dbReference>
<evidence type="ECO:0000313" key="1">
    <source>
        <dbReference type="EMBL" id="AYV82934.1"/>
    </source>
</evidence>
<gene>
    <name evidence="1" type="ORF">Hyperionvirus3_80</name>
</gene>
<name>A0A3G5A8W7_9VIRU</name>
<proteinExistence type="predicted"/>
<sequence length="487" mass="53155">MGGKNKINSRGSTINFSPGSDTRLLNVNTNLYMSRSSGGYQSEIIAFPIPVNGYIKNLFVSSIFAAAVTGSLLSVIVHANDCQNIFTDTPLAVTTDLTNQCENTTQKILVQKGDFIGLRVRYTTGVGEGGITQIKLTYNATIEVVSTDDTFDVDECDCSKHQKGTIITYCNGGAQDIGGIPRFLTFGGGIHSSELFWTVPAPGILRNLASGITFTIPNSSSPDQSIQFLVRTAKGCTDPFTDTVLQCTIQPPPPTATVPFLVCCRTPTTAIVSVAKGDRVSLRFTLNQGTIPNVILGAGLEYVPSFIPNFIIPASVIRYNTNPTELLPNMSGSVESGMRIHYNEFSNFVAPRDGELTNLFARYIFSIDSVVRRLNPGDHIEVTVFRTKNCIFDFKPTKLTTRLFPNKFCNSNKCDTLRLRRGDIVSLVLRWVTESSSSTATIATTTNDISDTSSRLEIDQQLTQNQLAQVQSDPNPLILFSASMKFI</sequence>
<reference evidence="1" key="1">
    <citation type="submission" date="2018-10" db="EMBL/GenBank/DDBJ databases">
        <title>Hidden diversity of soil giant viruses.</title>
        <authorList>
            <person name="Schulz F."/>
            <person name="Alteio L."/>
            <person name="Goudeau D."/>
            <person name="Ryan E.M."/>
            <person name="Malmstrom R.R."/>
            <person name="Blanchard J."/>
            <person name="Woyke T."/>
        </authorList>
    </citation>
    <scope>NUCLEOTIDE SEQUENCE</scope>
    <source>
        <strain evidence="1">HYV1</strain>
    </source>
</reference>
<organism evidence="1">
    <name type="scientific">Hyperionvirus sp</name>
    <dbReference type="NCBI Taxonomy" id="2487770"/>
    <lineage>
        <taxon>Viruses</taxon>
        <taxon>Varidnaviria</taxon>
        <taxon>Bamfordvirae</taxon>
        <taxon>Nucleocytoviricota</taxon>
        <taxon>Megaviricetes</taxon>
        <taxon>Imitervirales</taxon>
        <taxon>Mimiviridae</taxon>
        <taxon>Klosneuvirinae</taxon>
    </lineage>
</organism>
<protein>
    <submittedName>
        <fullName evidence="1">Uncharacterized protein</fullName>
    </submittedName>
</protein>